<dbReference type="PANTHER" id="PTHR42718">
    <property type="entry name" value="MAJOR FACILITATOR SUPERFAMILY MULTIDRUG TRANSPORTER MFSC"/>
    <property type="match status" value="1"/>
</dbReference>
<dbReference type="InterPro" id="IPR011701">
    <property type="entry name" value="MFS"/>
</dbReference>
<proteinExistence type="predicted"/>
<reference evidence="9 10" key="1">
    <citation type="submission" date="2024-04" db="EMBL/GenBank/DDBJ databases">
        <title>Arthrobacter sp. from Plains bison fecal sample.</title>
        <authorList>
            <person name="Ruzzini A."/>
        </authorList>
    </citation>
    <scope>NUCLEOTIDE SEQUENCE [LARGE SCALE GENOMIC DNA]</scope>
    <source>
        <strain evidence="9 10">EINP1</strain>
    </source>
</reference>
<organism evidence="9 10">
    <name type="scientific">Arthrobacter citreus</name>
    <dbReference type="NCBI Taxonomy" id="1670"/>
    <lineage>
        <taxon>Bacteria</taxon>
        <taxon>Bacillati</taxon>
        <taxon>Actinomycetota</taxon>
        <taxon>Actinomycetes</taxon>
        <taxon>Micrococcales</taxon>
        <taxon>Micrococcaceae</taxon>
        <taxon>Arthrobacter</taxon>
    </lineage>
</organism>
<dbReference type="SUPFAM" id="SSF103473">
    <property type="entry name" value="MFS general substrate transporter"/>
    <property type="match status" value="1"/>
</dbReference>
<feature type="transmembrane region" description="Helical" evidence="7">
    <location>
        <begin position="172"/>
        <end position="193"/>
    </location>
</feature>
<dbReference type="InterPro" id="IPR020846">
    <property type="entry name" value="MFS_dom"/>
</dbReference>
<keyword evidence="10" id="KW-1185">Reference proteome</keyword>
<evidence type="ECO:0000259" key="8">
    <source>
        <dbReference type="PROSITE" id="PS50850"/>
    </source>
</evidence>
<feature type="domain" description="Major facilitator superfamily (MFS) profile" evidence="8">
    <location>
        <begin position="45"/>
        <end position="494"/>
    </location>
</feature>
<sequence length="499" mass="51714">MDYASSCVSPSESFTNTTKWNMSNIADTVTTVAPPRSERRTVVALMVALLSACLAFQLNASMLSPALVTMERALDATGAQIASTQTAFFTAAALFTLFLPRLGDLVGRRRVMVGMLLTMAAGCVIAACATTVPMLYVGRLVQGASGPVVPLCLLMLRSVVKDPKTYGTLMGVVAAVNGGIAGVDALLGGYLATNHGFESIFWTMAGVALISSLLVKLLAPESKAGTPGRMDWTGSAFLVIAIGSMLIALNELGKLKAANSALVLMLAVLAVVSFVFFLRTESRSPHALVPTHQLKQRSTWALFTTSLLTLSGVFAVMNGIVPAIAQNTEVGLGMSAEEVSWWVLMPYALAGLLVGPFAGRLAASIGYRTMLRIGLAGTIIGILMFVATLGSNSRIVLLLLSVAVGITYAGIANIMLNGLGIVLSPTENPGSLPGLNTGGINLGAGLSFVAIYTAQTLFTPDDGAVAPGFIAGLATGALILIGALVMSFLIPRPSAAEVR</sequence>
<feature type="transmembrane region" description="Helical" evidence="7">
    <location>
        <begin position="199"/>
        <end position="219"/>
    </location>
</feature>
<keyword evidence="4 7" id="KW-0812">Transmembrane</keyword>
<evidence type="ECO:0000256" key="3">
    <source>
        <dbReference type="ARBA" id="ARBA00022475"/>
    </source>
</evidence>
<evidence type="ECO:0000256" key="7">
    <source>
        <dbReference type="SAM" id="Phobius"/>
    </source>
</evidence>
<feature type="transmembrane region" description="Helical" evidence="7">
    <location>
        <begin position="395"/>
        <end position="423"/>
    </location>
</feature>
<feature type="transmembrane region" description="Helical" evidence="7">
    <location>
        <begin position="370"/>
        <end position="389"/>
    </location>
</feature>
<dbReference type="PROSITE" id="PS50850">
    <property type="entry name" value="MFS"/>
    <property type="match status" value="1"/>
</dbReference>
<dbReference type="InterPro" id="IPR036259">
    <property type="entry name" value="MFS_trans_sf"/>
</dbReference>
<keyword evidence="2" id="KW-0813">Transport</keyword>
<feature type="transmembrane region" description="Helical" evidence="7">
    <location>
        <begin position="80"/>
        <end position="99"/>
    </location>
</feature>
<gene>
    <name evidence="9" type="ORF">AAE021_14315</name>
</gene>
<evidence type="ECO:0000256" key="5">
    <source>
        <dbReference type="ARBA" id="ARBA00022989"/>
    </source>
</evidence>
<comment type="subcellular location">
    <subcellularLocation>
        <location evidence="1">Cell membrane</location>
        <topology evidence="1">Multi-pass membrane protein</topology>
    </subcellularLocation>
</comment>
<keyword evidence="3" id="KW-1003">Cell membrane</keyword>
<evidence type="ECO:0000256" key="1">
    <source>
        <dbReference type="ARBA" id="ARBA00004651"/>
    </source>
</evidence>
<dbReference type="RefSeq" id="WP_342022993.1">
    <property type="nucleotide sequence ID" value="NZ_CP151657.1"/>
</dbReference>
<feature type="transmembrane region" description="Helical" evidence="7">
    <location>
        <begin position="231"/>
        <end position="249"/>
    </location>
</feature>
<evidence type="ECO:0000256" key="6">
    <source>
        <dbReference type="ARBA" id="ARBA00023136"/>
    </source>
</evidence>
<feature type="transmembrane region" description="Helical" evidence="7">
    <location>
        <begin position="435"/>
        <end position="454"/>
    </location>
</feature>
<feature type="transmembrane region" description="Helical" evidence="7">
    <location>
        <begin position="299"/>
        <end position="321"/>
    </location>
</feature>
<dbReference type="PANTHER" id="PTHR42718:SF46">
    <property type="entry name" value="BLR6921 PROTEIN"/>
    <property type="match status" value="1"/>
</dbReference>
<evidence type="ECO:0000313" key="10">
    <source>
        <dbReference type="Proteomes" id="UP001448858"/>
    </source>
</evidence>
<protein>
    <submittedName>
        <fullName evidence="9">MFS transporter</fullName>
    </submittedName>
</protein>
<feature type="transmembrane region" description="Helical" evidence="7">
    <location>
        <begin position="466"/>
        <end position="490"/>
    </location>
</feature>
<dbReference type="CDD" id="cd17504">
    <property type="entry name" value="MFS_MMR_MDR_like"/>
    <property type="match status" value="1"/>
</dbReference>
<dbReference type="Pfam" id="PF07690">
    <property type="entry name" value="MFS_1"/>
    <property type="match status" value="1"/>
</dbReference>
<feature type="transmembrane region" description="Helical" evidence="7">
    <location>
        <begin position="261"/>
        <end position="278"/>
    </location>
</feature>
<keyword evidence="5 7" id="KW-1133">Transmembrane helix</keyword>
<accession>A0ABZ2ZT30</accession>
<evidence type="ECO:0000256" key="4">
    <source>
        <dbReference type="ARBA" id="ARBA00022692"/>
    </source>
</evidence>
<feature type="transmembrane region" description="Helical" evidence="7">
    <location>
        <begin position="341"/>
        <end position="363"/>
    </location>
</feature>
<dbReference type="Proteomes" id="UP001448858">
    <property type="component" value="Chromosome"/>
</dbReference>
<dbReference type="EMBL" id="CP151657">
    <property type="protein sequence ID" value="WZP15328.1"/>
    <property type="molecule type" value="Genomic_DNA"/>
</dbReference>
<name>A0ABZ2ZT30_9MICC</name>
<evidence type="ECO:0000256" key="2">
    <source>
        <dbReference type="ARBA" id="ARBA00022448"/>
    </source>
</evidence>
<keyword evidence="6 7" id="KW-0472">Membrane</keyword>
<feature type="transmembrane region" description="Helical" evidence="7">
    <location>
        <begin position="140"/>
        <end position="160"/>
    </location>
</feature>
<evidence type="ECO:0000313" key="9">
    <source>
        <dbReference type="EMBL" id="WZP15328.1"/>
    </source>
</evidence>
<feature type="transmembrane region" description="Helical" evidence="7">
    <location>
        <begin position="42"/>
        <end position="60"/>
    </location>
</feature>
<dbReference type="Gene3D" id="1.20.1250.20">
    <property type="entry name" value="MFS general substrate transporter like domains"/>
    <property type="match status" value="2"/>
</dbReference>
<feature type="transmembrane region" description="Helical" evidence="7">
    <location>
        <begin position="111"/>
        <end position="134"/>
    </location>
</feature>